<evidence type="ECO:0000259" key="2">
    <source>
        <dbReference type="Pfam" id="PF05569"/>
    </source>
</evidence>
<protein>
    <recommendedName>
        <fullName evidence="2">Peptidase M56 domain-containing protein</fullName>
    </recommendedName>
</protein>
<dbReference type="CDD" id="cd07341">
    <property type="entry name" value="M56_BlaR1_MecR1_like"/>
    <property type="match status" value="1"/>
</dbReference>
<dbReference type="InterPro" id="IPR008756">
    <property type="entry name" value="Peptidase_M56"/>
</dbReference>
<name>A0A9X1PAS8_9BACT</name>
<keyword evidence="1" id="KW-0472">Membrane</keyword>
<dbReference type="Gene3D" id="3.30.2010.10">
    <property type="entry name" value="Metalloproteases ('zincins'), catalytic domain"/>
    <property type="match status" value="1"/>
</dbReference>
<reference evidence="3" key="1">
    <citation type="submission" date="2021-12" db="EMBL/GenBank/DDBJ databases">
        <title>Novel species in genus Dyadobacter.</title>
        <authorList>
            <person name="Ma C."/>
        </authorList>
    </citation>
    <scope>NUCLEOTIDE SEQUENCE</scope>
    <source>
        <strain evidence="3">CY399</strain>
    </source>
</reference>
<keyword evidence="1" id="KW-1133">Transmembrane helix</keyword>
<dbReference type="Pfam" id="PF05569">
    <property type="entry name" value="Peptidase_M56"/>
    <property type="match status" value="1"/>
</dbReference>
<dbReference type="RefSeq" id="WP_234613729.1">
    <property type="nucleotide sequence ID" value="NZ_CP098806.1"/>
</dbReference>
<accession>A0A9X1PAS8</accession>
<dbReference type="PANTHER" id="PTHR34978">
    <property type="entry name" value="POSSIBLE SENSOR-TRANSDUCER PROTEIN BLAR"/>
    <property type="match status" value="1"/>
</dbReference>
<organism evidence="3 4">
    <name type="scientific">Dyadobacter fanqingshengii</name>
    <dbReference type="NCBI Taxonomy" id="2906443"/>
    <lineage>
        <taxon>Bacteria</taxon>
        <taxon>Pseudomonadati</taxon>
        <taxon>Bacteroidota</taxon>
        <taxon>Cytophagia</taxon>
        <taxon>Cytophagales</taxon>
        <taxon>Spirosomataceae</taxon>
        <taxon>Dyadobacter</taxon>
    </lineage>
</organism>
<feature type="transmembrane region" description="Helical" evidence="1">
    <location>
        <begin position="54"/>
        <end position="74"/>
    </location>
</feature>
<dbReference type="AlphaFoldDB" id="A0A9X1PAS8"/>
<feature type="transmembrane region" description="Helical" evidence="1">
    <location>
        <begin position="125"/>
        <end position="146"/>
    </location>
</feature>
<evidence type="ECO:0000313" key="3">
    <source>
        <dbReference type="EMBL" id="MCF0041170.1"/>
    </source>
</evidence>
<sequence length="588" mass="66913">MAIDFSDPLHFQPLAKAFRWTLIHSLWQGLVVALLTGIILMLTVKSRPAIRYNLFAGLLLFFITVNGATFLLAIKKGYSETTNAVFVPQVTDRAPLAINFVPKHLGTSFIDKTSQFLDHYQMQILMVWLFFFIFKSARTVTGLLYINRVRHTNVYPVNDAWNWQIRRLAVRMGVYGKILLLESELLQAPSLQGIVRPVIIVPLGFLTSLPHDQVEAILLHELAHVRRHDYLVNLLQSLGENLYFFNPALLWLSALIRMERENCCDDLVIEVTEERDTLVQALVSFHEAKCAAKNPGLSFIGTNNYLLNRIKRIIYNTNKQLNTMEKFSIMSCLTAVAFISAAYLTPVKTVNTGPAKEMQQKPVIMESTRPILATSKVKAAYLNGKSVAIKQKIEVNDSLSDIKSLLTKLKGAVEAKDLKKVQELHYKAYLLVGAEKSDIRSKTLETKLRAEVFEKRKEQLAQNAVLVNVQNEMVNTSSQTLAKRSADIDSLYKELEGLALENRQNRRAQELVMQENLIQDLLAEGVITTREKLSYKLHNMFLIVNGVEQPESLHQKLKAKYLERSWTEWVYNWDGATGLRFTGVRYNG</sequence>
<gene>
    <name evidence="3" type="ORF">LXM24_13800</name>
</gene>
<keyword evidence="1" id="KW-0812">Transmembrane</keyword>
<evidence type="ECO:0000256" key="1">
    <source>
        <dbReference type="SAM" id="Phobius"/>
    </source>
</evidence>
<dbReference type="InterPro" id="IPR052173">
    <property type="entry name" value="Beta-lactam_resp_regulator"/>
</dbReference>
<proteinExistence type="predicted"/>
<feature type="transmembrane region" description="Helical" evidence="1">
    <location>
        <begin position="20"/>
        <end position="42"/>
    </location>
</feature>
<keyword evidence="4" id="KW-1185">Reference proteome</keyword>
<feature type="transmembrane region" description="Helical" evidence="1">
    <location>
        <begin position="327"/>
        <end position="344"/>
    </location>
</feature>
<evidence type="ECO:0000313" key="4">
    <source>
        <dbReference type="Proteomes" id="UP001139700"/>
    </source>
</evidence>
<dbReference type="EMBL" id="JAJTTA010000002">
    <property type="protein sequence ID" value="MCF0041170.1"/>
    <property type="molecule type" value="Genomic_DNA"/>
</dbReference>
<dbReference type="PANTHER" id="PTHR34978:SF3">
    <property type="entry name" value="SLR0241 PROTEIN"/>
    <property type="match status" value="1"/>
</dbReference>
<dbReference type="Proteomes" id="UP001139700">
    <property type="component" value="Unassembled WGS sequence"/>
</dbReference>
<feature type="domain" description="Peptidase M56" evidence="2">
    <location>
        <begin position="58"/>
        <end position="311"/>
    </location>
</feature>
<comment type="caution">
    <text evidence="3">The sequence shown here is derived from an EMBL/GenBank/DDBJ whole genome shotgun (WGS) entry which is preliminary data.</text>
</comment>